<dbReference type="GO" id="GO:0045944">
    <property type="term" value="P:positive regulation of transcription by RNA polymerase II"/>
    <property type="evidence" value="ECO:0007669"/>
    <property type="project" value="UniProtKB-ARBA"/>
</dbReference>
<evidence type="ECO:0000256" key="2">
    <source>
        <dbReference type="ARBA" id="ARBA00022723"/>
    </source>
</evidence>
<dbReference type="GO" id="GO:0000981">
    <property type="term" value="F:DNA-binding transcription factor activity, RNA polymerase II-specific"/>
    <property type="evidence" value="ECO:0007669"/>
    <property type="project" value="TreeGrafter"/>
</dbReference>
<feature type="domain" description="C2H2-type" evidence="12">
    <location>
        <begin position="66"/>
        <end position="89"/>
    </location>
</feature>
<dbReference type="Pfam" id="PF00096">
    <property type="entry name" value="zf-C2H2"/>
    <property type="match status" value="6"/>
</dbReference>
<evidence type="ECO:0000256" key="3">
    <source>
        <dbReference type="ARBA" id="ARBA00022737"/>
    </source>
</evidence>
<evidence type="ECO:0000313" key="13">
    <source>
        <dbReference type="EMBL" id="ODV66109.1"/>
    </source>
</evidence>
<dbReference type="SUPFAM" id="SSF57667">
    <property type="entry name" value="beta-beta-alpha zinc fingers"/>
    <property type="match status" value="4"/>
</dbReference>
<dbReference type="PANTHER" id="PTHR19818:SF163">
    <property type="entry name" value="C2H2-TYPE DOMAIN-CONTAINING PROTEIN"/>
    <property type="match status" value="1"/>
</dbReference>
<dbReference type="RefSeq" id="XP_020075176.1">
    <property type="nucleotide sequence ID" value="XM_020223885.1"/>
</dbReference>
<reference evidence="14" key="1">
    <citation type="submission" date="2016-05" db="EMBL/GenBank/DDBJ databases">
        <title>Comparative genomics of biotechnologically important yeasts.</title>
        <authorList>
            <consortium name="DOE Joint Genome Institute"/>
            <person name="Riley R."/>
            <person name="Haridas S."/>
            <person name="Wolfe K.H."/>
            <person name="Lopes M.R."/>
            <person name="Hittinger C.T."/>
            <person name="Goker M."/>
            <person name="Salamov A."/>
            <person name="Wisecaver J."/>
            <person name="Long T.M."/>
            <person name="Aerts A.L."/>
            <person name="Barry K."/>
            <person name="Choi C."/>
            <person name="Clum A."/>
            <person name="Coughlan A.Y."/>
            <person name="Deshpande S."/>
            <person name="Douglass A.P."/>
            <person name="Hanson S.J."/>
            <person name="Klenk H.-P."/>
            <person name="Labutti K."/>
            <person name="Lapidus A."/>
            <person name="Lindquist E."/>
            <person name="Lipzen A."/>
            <person name="Meier-Kolthoff J.P."/>
            <person name="Ohm R.A."/>
            <person name="Otillar R.P."/>
            <person name="Pangilinan J."/>
            <person name="Peng Y."/>
            <person name="Rokas A."/>
            <person name="Rosa C.A."/>
            <person name="Scheuner C."/>
            <person name="Sibirny A.A."/>
            <person name="Slot J.C."/>
            <person name="Stielow J.B."/>
            <person name="Sun H."/>
            <person name="Kurtzman C.P."/>
            <person name="Blackwell M."/>
            <person name="Grigoriev I.V."/>
            <person name="Jeffries T.W."/>
        </authorList>
    </citation>
    <scope>NUCLEOTIDE SEQUENCE [LARGE SCALE GENOMIC DNA]</scope>
    <source>
        <strain evidence="14">NRRL Y-1933</strain>
    </source>
</reference>
<dbReference type="GO" id="GO:0000978">
    <property type="term" value="F:RNA polymerase II cis-regulatory region sequence-specific DNA binding"/>
    <property type="evidence" value="ECO:0007669"/>
    <property type="project" value="UniProtKB-ARBA"/>
</dbReference>
<feature type="domain" description="C2H2-type" evidence="12">
    <location>
        <begin position="92"/>
        <end position="117"/>
    </location>
</feature>
<dbReference type="AlphaFoldDB" id="A0A1E4RFR9"/>
<dbReference type="STRING" id="984485.A0A1E4RFR9"/>
<dbReference type="FunFam" id="3.30.160.60:FF:000125">
    <property type="entry name" value="Putative zinc finger protein 143"/>
    <property type="match status" value="2"/>
</dbReference>
<name>A0A1E4RFR9_9ASCO</name>
<evidence type="ECO:0000256" key="1">
    <source>
        <dbReference type="ARBA" id="ARBA00004123"/>
    </source>
</evidence>
<dbReference type="PANTHER" id="PTHR19818">
    <property type="entry name" value="ZINC FINGER PROTEIN ZIC AND GLI"/>
    <property type="match status" value="1"/>
</dbReference>
<keyword evidence="3" id="KW-0677">Repeat</keyword>
<evidence type="ECO:0000313" key="14">
    <source>
        <dbReference type="Proteomes" id="UP000095085"/>
    </source>
</evidence>
<dbReference type="GO" id="GO:0001010">
    <property type="term" value="F:RNA polymerase II sequence-specific DNA-binding transcription factor recruiting activity"/>
    <property type="evidence" value="ECO:0007669"/>
    <property type="project" value="EnsemblFungi"/>
</dbReference>
<keyword evidence="9" id="KW-0539">Nucleus</keyword>
<feature type="domain" description="C2H2-type" evidence="12">
    <location>
        <begin position="150"/>
        <end position="180"/>
    </location>
</feature>
<feature type="domain" description="C2H2-type" evidence="12">
    <location>
        <begin position="4"/>
        <end position="33"/>
    </location>
</feature>
<gene>
    <name evidence="13" type="ORF">HYPBUDRAFT_91620</name>
</gene>
<keyword evidence="4 11" id="KW-0863">Zinc-finger</keyword>
<dbReference type="PROSITE" id="PS00028">
    <property type="entry name" value="ZINC_FINGER_C2H2_1"/>
    <property type="match status" value="8"/>
</dbReference>
<dbReference type="GO" id="GO:0001002">
    <property type="term" value="F:RNA polymerase III type 1 promoter sequence-specific DNA binding"/>
    <property type="evidence" value="ECO:0007669"/>
    <property type="project" value="EnsemblFungi"/>
</dbReference>
<dbReference type="SMART" id="SM00355">
    <property type="entry name" value="ZnF_C2H2"/>
    <property type="match status" value="9"/>
</dbReference>
<keyword evidence="14" id="KW-1185">Reference proteome</keyword>
<dbReference type="InterPro" id="IPR050329">
    <property type="entry name" value="GLI_C2H2-zinc-finger"/>
</dbReference>
<feature type="domain" description="C2H2-type" evidence="12">
    <location>
        <begin position="34"/>
        <end position="63"/>
    </location>
</feature>
<dbReference type="EMBL" id="KV454543">
    <property type="protein sequence ID" value="ODV66109.1"/>
    <property type="molecule type" value="Genomic_DNA"/>
</dbReference>
<dbReference type="GO" id="GO:0008270">
    <property type="term" value="F:zinc ion binding"/>
    <property type="evidence" value="ECO:0007669"/>
    <property type="project" value="UniProtKB-KW"/>
</dbReference>
<feature type="domain" description="C2H2-type" evidence="12">
    <location>
        <begin position="328"/>
        <end position="357"/>
    </location>
</feature>
<evidence type="ECO:0000256" key="7">
    <source>
        <dbReference type="ARBA" id="ARBA00023125"/>
    </source>
</evidence>
<keyword evidence="2" id="KW-0479">Metal-binding</keyword>
<dbReference type="FunFam" id="3.30.160.60:FF:002391">
    <property type="entry name" value="Transcription factor IIIA"/>
    <property type="match status" value="1"/>
</dbReference>
<sequence length="371" mass="43348">PKKYKCEYEGCDKIYNRPSLLKQHERSHTGERPFVCKYEGCGKAFLRNYHLNTHHISHESLENKPFHCSVCGKGVNSPQHLKRHEVTHTKAFKCTWEGCSEAFYRHPSLRHHILSVHEKTLTCKICGKTFPKPSKLANHTIKFHSDSPIYQCDHTGCFRNFPTWSALQLHMKTEHPKIKCTICGKGCVGEKGLKSHMMSHDTTNLVKIWNCKYCEEGKFMKKLDLIKHYREFHDGNVPPDLLKAHERLELQKLLSEAESTQINKSSLKDLENNGFKEISDNDESSDEEDIISGYKQSMRSIESFTSTVQSGKFSIVDLLSSNYQTKRIECPKKYCDRKFRREYDLRRHLTWHEAHLKKIEEFLQSLEQEES</sequence>
<dbReference type="Gene3D" id="3.30.160.60">
    <property type="entry name" value="Classic Zinc Finger"/>
    <property type="match status" value="6"/>
</dbReference>
<dbReference type="GO" id="GO:0005634">
    <property type="term" value="C:nucleus"/>
    <property type="evidence" value="ECO:0007669"/>
    <property type="project" value="UniProtKB-SubCell"/>
</dbReference>
<keyword evidence="5" id="KW-0862">Zinc</keyword>
<evidence type="ECO:0000256" key="5">
    <source>
        <dbReference type="ARBA" id="ARBA00022833"/>
    </source>
</evidence>
<organism evidence="13 14">
    <name type="scientific">Hyphopichia burtonii NRRL Y-1933</name>
    <dbReference type="NCBI Taxonomy" id="984485"/>
    <lineage>
        <taxon>Eukaryota</taxon>
        <taxon>Fungi</taxon>
        <taxon>Dikarya</taxon>
        <taxon>Ascomycota</taxon>
        <taxon>Saccharomycotina</taxon>
        <taxon>Pichiomycetes</taxon>
        <taxon>Debaryomycetaceae</taxon>
        <taxon>Hyphopichia</taxon>
    </lineage>
</organism>
<keyword evidence="7" id="KW-0238">DNA-binding</keyword>
<dbReference type="InterPro" id="IPR036236">
    <property type="entry name" value="Znf_C2H2_sf"/>
</dbReference>
<feature type="non-terminal residue" evidence="13">
    <location>
        <position position="1"/>
    </location>
</feature>
<proteinExistence type="predicted"/>
<dbReference type="OrthoDB" id="4748970at2759"/>
<accession>A0A1E4RFR9</accession>
<dbReference type="InterPro" id="IPR013087">
    <property type="entry name" value="Znf_C2H2_type"/>
</dbReference>
<dbReference type="GeneID" id="30998434"/>
<keyword evidence="8" id="KW-0804">Transcription</keyword>
<protein>
    <recommendedName>
        <fullName evidence="10">Transcription factor IIIA</fullName>
    </recommendedName>
</protein>
<evidence type="ECO:0000256" key="6">
    <source>
        <dbReference type="ARBA" id="ARBA00023015"/>
    </source>
</evidence>
<dbReference type="Proteomes" id="UP000095085">
    <property type="component" value="Unassembled WGS sequence"/>
</dbReference>
<feature type="domain" description="C2H2-type" evidence="12">
    <location>
        <begin position="121"/>
        <end position="149"/>
    </location>
</feature>
<feature type="non-terminal residue" evidence="13">
    <location>
        <position position="371"/>
    </location>
</feature>
<evidence type="ECO:0000256" key="9">
    <source>
        <dbReference type="ARBA" id="ARBA00023242"/>
    </source>
</evidence>
<evidence type="ECO:0000256" key="10">
    <source>
        <dbReference type="ARBA" id="ARBA00040434"/>
    </source>
</evidence>
<comment type="subcellular location">
    <subcellularLocation>
        <location evidence="1">Nucleus</location>
    </subcellularLocation>
</comment>
<dbReference type="GO" id="GO:0042791">
    <property type="term" value="P:5S class rRNA transcription by RNA polymerase III"/>
    <property type="evidence" value="ECO:0007669"/>
    <property type="project" value="EnsemblFungi"/>
</dbReference>
<evidence type="ECO:0000256" key="11">
    <source>
        <dbReference type="PROSITE-ProRule" id="PRU00042"/>
    </source>
</evidence>
<keyword evidence="6" id="KW-0805">Transcription regulation</keyword>
<evidence type="ECO:0000256" key="8">
    <source>
        <dbReference type="ARBA" id="ARBA00023163"/>
    </source>
</evidence>
<evidence type="ECO:0000259" key="12">
    <source>
        <dbReference type="PROSITE" id="PS50157"/>
    </source>
</evidence>
<dbReference type="PROSITE" id="PS50157">
    <property type="entry name" value="ZINC_FINGER_C2H2_2"/>
    <property type="match status" value="7"/>
</dbReference>
<evidence type="ECO:0000256" key="4">
    <source>
        <dbReference type="ARBA" id="ARBA00022771"/>
    </source>
</evidence>